<accession>A0A1E4S369</accession>
<evidence type="ECO:0000256" key="1">
    <source>
        <dbReference type="ARBA" id="ARBA00012513"/>
    </source>
</evidence>
<organism evidence="11 12">
    <name type="scientific">Cyberlindnera jadinii (strain ATCC 18201 / CBS 1600 / BCRC 20928 / JCM 3617 / NBRC 0987 / NRRL Y-1542)</name>
    <name type="common">Torula yeast</name>
    <name type="synonym">Candida utilis</name>
    <dbReference type="NCBI Taxonomy" id="983966"/>
    <lineage>
        <taxon>Eukaryota</taxon>
        <taxon>Fungi</taxon>
        <taxon>Dikarya</taxon>
        <taxon>Ascomycota</taxon>
        <taxon>Saccharomycotina</taxon>
        <taxon>Saccharomycetes</taxon>
        <taxon>Phaffomycetales</taxon>
        <taxon>Phaffomycetaceae</taxon>
        <taxon>Cyberlindnera</taxon>
    </lineage>
</organism>
<dbReference type="GO" id="GO:0005524">
    <property type="term" value="F:ATP binding"/>
    <property type="evidence" value="ECO:0007669"/>
    <property type="project" value="UniProtKB-UniRule"/>
</dbReference>
<dbReference type="InterPro" id="IPR000719">
    <property type="entry name" value="Prot_kinase_dom"/>
</dbReference>
<dbReference type="OMA" id="ACIKKAC"/>
<evidence type="ECO:0000256" key="2">
    <source>
        <dbReference type="ARBA" id="ARBA00022527"/>
    </source>
</evidence>
<dbReference type="SMART" id="SM00220">
    <property type="entry name" value="S_TKc"/>
    <property type="match status" value="1"/>
</dbReference>
<keyword evidence="6 9" id="KW-0067">ATP-binding</keyword>
<evidence type="ECO:0000256" key="8">
    <source>
        <dbReference type="ARBA" id="ARBA00048679"/>
    </source>
</evidence>
<dbReference type="PANTHER" id="PTHR43895">
    <property type="entry name" value="CALCIUM/CALMODULIN-DEPENDENT PROTEIN KINASE KINASE-RELATED"/>
    <property type="match status" value="1"/>
</dbReference>
<comment type="catalytic activity">
    <reaction evidence="8">
        <text>L-seryl-[protein] + ATP = O-phospho-L-seryl-[protein] + ADP + H(+)</text>
        <dbReference type="Rhea" id="RHEA:17989"/>
        <dbReference type="Rhea" id="RHEA-COMP:9863"/>
        <dbReference type="Rhea" id="RHEA-COMP:11604"/>
        <dbReference type="ChEBI" id="CHEBI:15378"/>
        <dbReference type="ChEBI" id="CHEBI:29999"/>
        <dbReference type="ChEBI" id="CHEBI:30616"/>
        <dbReference type="ChEBI" id="CHEBI:83421"/>
        <dbReference type="ChEBI" id="CHEBI:456216"/>
        <dbReference type="EC" id="2.7.11.1"/>
    </reaction>
</comment>
<dbReference type="FunFam" id="1.10.510.10:FF:000571">
    <property type="entry name" value="Maternal embryonic leucine zipper kinase"/>
    <property type="match status" value="1"/>
</dbReference>
<comment type="catalytic activity">
    <reaction evidence="7">
        <text>L-threonyl-[protein] + ATP = O-phospho-L-threonyl-[protein] + ADP + H(+)</text>
        <dbReference type="Rhea" id="RHEA:46608"/>
        <dbReference type="Rhea" id="RHEA-COMP:11060"/>
        <dbReference type="Rhea" id="RHEA-COMP:11605"/>
        <dbReference type="ChEBI" id="CHEBI:15378"/>
        <dbReference type="ChEBI" id="CHEBI:30013"/>
        <dbReference type="ChEBI" id="CHEBI:30616"/>
        <dbReference type="ChEBI" id="CHEBI:61977"/>
        <dbReference type="ChEBI" id="CHEBI:456216"/>
        <dbReference type="EC" id="2.7.11.1"/>
    </reaction>
</comment>
<name>A0A1E4S369_CYBJN</name>
<dbReference type="STRING" id="983966.A0A1E4S369"/>
<sequence>MSFNFRLSQLDPLPQIEGVQYGNTIGQGSFAIVKSATMKGQVFAIKFIHREISHKHGLSDDDIGREVLLHRQCSGHPNVISVLHFGTDSNWLFVAMELASGGDLFDKIEPDIGVDEQVAHFFFKQMINAVEFCHQKGVAHRDIKPENILLDEHGNLKLADFGLAAVFKRKDGSRRSCSTPCGSPPYMAPEIVSGKYDPALTDIWSCGVVLFVMLTGETPWDEPTKNDYLFYDFLKNDGKVNHSPWNRFSPLILSLLRMMLKLQVDKRSSMDKIRAHPWVNRDNNFSTPDGMCKDTYLLTSKLFEKLHIGLGDDEHKLASSNDKYGSLESQFTASQPVADIAAMLDDQESFHLPATQQEFTEYDREVMKNSLTTERESIFNVISKDPAMLQFASDKTKLEKSALVLHNAERLTRFFSIQPIETLIPILLSSLNRSGISTAGFHYDNITEHNLKSHPIQISVVTVDRRKMYLRGSIKVSRTPGLKLKTVEFVKTKGDPLEWRRFFKQITVQSREAVYIDQ</sequence>
<evidence type="ECO:0000259" key="10">
    <source>
        <dbReference type="PROSITE" id="PS50011"/>
    </source>
</evidence>
<dbReference type="GO" id="GO:0005737">
    <property type="term" value="C:cytoplasm"/>
    <property type="evidence" value="ECO:0007669"/>
    <property type="project" value="TreeGrafter"/>
</dbReference>
<dbReference type="PROSITE" id="PS00108">
    <property type="entry name" value="PROTEIN_KINASE_ST"/>
    <property type="match status" value="1"/>
</dbReference>
<dbReference type="GO" id="GO:0004674">
    <property type="term" value="F:protein serine/threonine kinase activity"/>
    <property type="evidence" value="ECO:0007669"/>
    <property type="project" value="UniProtKB-KW"/>
</dbReference>
<feature type="binding site" evidence="9">
    <location>
        <position position="46"/>
    </location>
    <ligand>
        <name>ATP</name>
        <dbReference type="ChEBI" id="CHEBI:30616"/>
    </ligand>
</feature>
<dbReference type="PANTHER" id="PTHR43895:SF32">
    <property type="entry name" value="SERINE_THREONINE-PROTEIN KINASE CHK1"/>
    <property type="match status" value="1"/>
</dbReference>
<keyword evidence="12" id="KW-1185">Reference proteome</keyword>
<dbReference type="GO" id="GO:0035861">
    <property type="term" value="C:site of double-strand break"/>
    <property type="evidence" value="ECO:0007669"/>
    <property type="project" value="TreeGrafter"/>
</dbReference>
<reference evidence="11 12" key="1">
    <citation type="journal article" date="2016" name="Proc. Natl. Acad. Sci. U.S.A.">
        <title>Comparative genomics of biotechnologically important yeasts.</title>
        <authorList>
            <person name="Riley R."/>
            <person name="Haridas S."/>
            <person name="Wolfe K.H."/>
            <person name="Lopes M.R."/>
            <person name="Hittinger C.T."/>
            <person name="Goeker M."/>
            <person name="Salamov A.A."/>
            <person name="Wisecaver J.H."/>
            <person name="Long T.M."/>
            <person name="Calvey C.H."/>
            <person name="Aerts A.L."/>
            <person name="Barry K.W."/>
            <person name="Choi C."/>
            <person name="Clum A."/>
            <person name="Coughlan A.Y."/>
            <person name="Deshpande S."/>
            <person name="Douglass A.P."/>
            <person name="Hanson S.J."/>
            <person name="Klenk H.-P."/>
            <person name="LaButti K.M."/>
            <person name="Lapidus A."/>
            <person name="Lindquist E.A."/>
            <person name="Lipzen A.M."/>
            <person name="Meier-Kolthoff J.P."/>
            <person name="Ohm R.A."/>
            <person name="Otillar R.P."/>
            <person name="Pangilinan J.L."/>
            <person name="Peng Y."/>
            <person name="Rokas A."/>
            <person name="Rosa C.A."/>
            <person name="Scheuner C."/>
            <person name="Sibirny A.A."/>
            <person name="Slot J.C."/>
            <person name="Stielow J.B."/>
            <person name="Sun H."/>
            <person name="Kurtzman C.P."/>
            <person name="Blackwell M."/>
            <person name="Grigoriev I.V."/>
            <person name="Jeffries T.W."/>
        </authorList>
    </citation>
    <scope>NUCLEOTIDE SEQUENCE [LARGE SCALE GENOMIC DNA]</scope>
    <source>
        <strain evidence="12">ATCC 18201 / CBS 1600 / BCRC 20928 / JCM 3617 / NBRC 0987 / NRRL Y-1542</strain>
    </source>
</reference>
<dbReference type="PROSITE" id="PS50011">
    <property type="entry name" value="PROTEIN_KINASE_DOM"/>
    <property type="match status" value="1"/>
</dbReference>
<dbReference type="Pfam" id="PF00069">
    <property type="entry name" value="Pkinase"/>
    <property type="match status" value="1"/>
</dbReference>
<gene>
    <name evidence="11" type="ORF">CYBJADRAFT_126288</name>
</gene>
<dbReference type="RefSeq" id="XP_020070974.1">
    <property type="nucleotide sequence ID" value="XM_020212638.1"/>
</dbReference>
<dbReference type="EC" id="2.7.11.1" evidence="1"/>
<feature type="domain" description="Protein kinase" evidence="10">
    <location>
        <begin position="19"/>
        <end position="279"/>
    </location>
</feature>
<evidence type="ECO:0000256" key="7">
    <source>
        <dbReference type="ARBA" id="ARBA00047899"/>
    </source>
</evidence>
<dbReference type="SUPFAM" id="SSF56112">
    <property type="entry name" value="Protein kinase-like (PK-like)"/>
    <property type="match status" value="1"/>
</dbReference>
<dbReference type="InterPro" id="IPR008271">
    <property type="entry name" value="Ser/Thr_kinase_AS"/>
</dbReference>
<dbReference type="PROSITE" id="PS00107">
    <property type="entry name" value="PROTEIN_KINASE_ATP"/>
    <property type="match status" value="1"/>
</dbReference>
<dbReference type="GO" id="GO:0007095">
    <property type="term" value="P:mitotic G2 DNA damage checkpoint signaling"/>
    <property type="evidence" value="ECO:0007669"/>
    <property type="project" value="TreeGrafter"/>
</dbReference>
<dbReference type="EMBL" id="KV453929">
    <property type="protein sequence ID" value="ODV73935.1"/>
    <property type="molecule type" value="Genomic_DNA"/>
</dbReference>
<dbReference type="OrthoDB" id="539158at2759"/>
<dbReference type="GeneID" id="30987034"/>
<keyword evidence="4 9" id="KW-0547">Nucleotide-binding</keyword>
<dbReference type="InterPro" id="IPR017441">
    <property type="entry name" value="Protein_kinase_ATP_BS"/>
</dbReference>
<keyword evidence="3" id="KW-0808">Transferase</keyword>
<evidence type="ECO:0000256" key="6">
    <source>
        <dbReference type="ARBA" id="ARBA00022840"/>
    </source>
</evidence>
<dbReference type="GO" id="GO:0005634">
    <property type="term" value="C:nucleus"/>
    <property type="evidence" value="ECO:0007669"/>
    <property type="project" value="TreeGrafter"/>
</dbReference>
<evidence type="ECO:0000256" key="4">
    <source>
        <dbReference type="ARBA" id="ARBA00022741"/>
    </source>
</evidence>
<protein>
    <recommendedName>
        <fullName evidence="1">non-specific serine/threonine protein kinase</fullName>
        <ecNumber evidence="1">2.7.11.1</ecNumber>
    </recommendedName>
</protein>
<evidence type="ECO:0000313" key="11">
    <source>
        <dbReference type="EMBL" id="ODV73935.1"/>
    </source>
</evidence>
<dbReference type="InterPro" id="IPR011009">
    <property type="entry name" value="Kinase-like_dom_sf"/>
</dbReference>
<evidence type="ECO:0000256" key="3">
    <source>
        <dbReference type="ARBA" id="ARBA00022679"/>
    </source>
</evidence>
<evidence type="ECO:0000313" key="12">
    <source>
        <dbReference type="Proteomes" id="UP000094389"/>
    </source>
</evidence>
<dbReference type="Proteomes" id="UP000094389">
    <property type="component" value="Unassembled WGS sequence"/>
</dbReference>
<evidence type="ECO:0000256" key="9">
    <source>
        <dbReference type="PROSITE-ProRule" id="PRU10141"/>
    </source>
</evidence>
<dbReference type="AlphaFoldDB" id="A0A1E4S369"/>
<evidence type="ECO:0000256" key="5">
    <source>
        <dbReference type="ARBA" id="ARBA00022777"/>
    </source>
</evidence>
<keyword evidence="5 11" id="KW-0418">Kinase</keyword>
<keyword evidence="2" id="KW-0723">Serine/threonine-protein kinase</keyword>
<proteinExistence type="predicted"/>
<dbReference type="Gene3D" id="1.10.510.10">
    <property type="entry name" value="Transferase(Phosphotransferase) domain 1"/>
    <property type="match status" value="1"/>
</dbReference>